<evidence type="ECO:0000256" key="4">
    <source>
        <dbReference type="ARBA" id="ARBA00022723"/>
    </source>
</evidence>
<evidence type="ECO:0000256" key="5">
    <source>
        <dbReference type="ARBA" id="ARBA00022842"/>
    </source>
</evidence>
<dbReference type="Gene3D" id="3.30.310.50">
    <property type="entry name" value="Alpha-D-phosphohexomutase, C-terminal domain"/>
    <property type="match status" value="1"/>
</dbReference>
<evidence type="ECO:0000259" key="10">
    <source>
        <dbReference type="Pfam" id="PF02879"/>
    </source>
</evidence>
<dbReference type="PANTHER" id="PTHR45745">
    <property type="entry name" value="PHOSPHOMANNOMUTASE 45A"/>
    <property type="match status" value="1"/>
</dbReference>
<dbReference type="InterPro" id="IPR016066">
    <property type="entry name" value="A-D-PHexomutase_CS"/>
</dbReference>
<dbReference type="GO" id="GO:0005975">
    <property type="term" value="P:carbohydrate metabolic process"/>
    <property type="evidence" value="ECO:0007669"/>
    <property type="project" value="InterPro"/>
</dbReference>
<evidence type="ECO:0000256" key="1">
    <source>
        <dbReference type="ARBA" id="ARBA00001946"/>
    </source>
</evidence>
<dbReference type="PROSITE" id="PS00710">
    <property type="entry name" value="PGM_PMM"/>
    <property type="match status" value="1"/>
</dbReference>
<dbReference type="InterPro" id="IPR036900">
    <property type="entry name" value="A-D-PHexomutase_C_sf"/>
</dbReference>
<dbReference type="GO" id="GO:0006166">
    <property type="term" value="P:purine ribonucleoside salvage"/>
    <property type="evidence" value="ECO:0007669"/>
    <property type="project" value="TreeGrafter"/>
</dbReference>
<evidence type="ECO:0000256" key="2">
    <source>
        <dbReference type="ARBA" id="ARBA00010231"/>
    </source>
</evidence>
<evidence type="ECO:0000256" key="6">
    <source>
        <dbReference type="ARBA" id="ARBA00023235"/>
    </source>
</evidence>
<sequence>MATSLFDDVRAWMSADPSEENRNELAALLAAAETGDSAASAELEDRFAGTLQFGTAGLRGVMEAGPNRMNSAVVRRAAAGLVAWLKEKVAPDFVVVIGYDARYHSEEFARDTAAIVTAAGGTAHLMPGKLPTPLLAYAVRKYGADAGVMVTASHNPPKDNGYKVYLGGRAAAADGNGVQIVPPVDKEIAAKIAAAPAANEVPMADGWNMIPASIVDDYVADTLARVADGPRDLKIVYTAMHGVGKSLVHPLLAAAGFADVVDVASQVEPDPAFPTVAFPNPEEAGALDEAIAVAQAVDADIIIASDPDADRCSAAIPTPNGWRQLSGDEIGAILGEQVGAAAKASGTAGTLASSIVSSQLLEQIARVHGLGYRSTLTGFKWIARAPEILFGYEEAIGFCCYPDLVKDKDGVSAALVLAITAAKMKAEGKSLQDVLDALAIRHGVYLTAPVTVRVDDLSIIPATMAKVRKEPPTELIGVPVASIEDLSEGSPDLPPTDALRILTAEGDRVIVRPSGTEPKVKCYLEVIVPVADAEDLSRARTAAAERMERFKADVSQMLTL</sequence>
<dbReference type="SUPFAM" id="SSF55957">
    <property type="entry name" value="Phosphoglucomutase, C-terminal domain"/>
    <property type="match status" value="1"/>
</dbReference>
<dbReference type="SUPFAM" id="SSF53738">
    <property type="entry name" value="Phosphoglucomutase, first 3 domains"/>
    <property type="match status" value="3"/>
</dbReference>
<keyword evidence="6" id="KW-0413">Isomerase</keyword>
<reference evidence="12 13" key="1">
    <citation type="submission" date="2018-11" db="EMBL/GenBank/DDBJ databases">
        <title>Multidrug-resistant genes are associated with an 42-kb island TGI1 carrying a complex class 1 integron in a Trueperella pyogenes.</title>
        <authorList>
            <person name="Dong W."/>
        </authorList>
    </citation>
    <scope>NUCLEOTIDE SEQUENCE [LARGE SCALE GENOMIC DNA]</scope>
    <source>
        <strain evidence="12 13">TP4</strain>
    </source>
</reference>
<dbReference type="PRINTS" id="PR00509">
    <property type="entry name" value="PGMPMM"/>
</dbReference>
<keyword evidence="4 7" id="KW-0479">Metal-binding</keyword>
<protein>
    <submittedName>
        <fullName evidence="12">Phospho-sugar mutase</fullName>
    </submittedName>
</protein>
<gene>
    <name evidence="12" type="ORF">EBQ10_03290</name>
</gene>
<dbReference type="Proteomes" id="UP000275951">
    <property type="component" value="Chromosome"/>
</dbReference>
<evidence type="ECO:0000259" key="9">
    <source>
        <dbReference type="Pfam" id="PF02878"/>
    </source>
</evidence>
<feature type="domain" description="Alpha-D-phosphohexomutase C-terminal" evidence="8">
    <location>
        <begin position="452"/>
        <end position="526"/>
    </location>
</feature>
<dbReference type="GO" id="GO:0008973">
    <property type="term" value="F:phosphopentomutase activity"/>
    <property type="evidence" value="ECO:0007669"/>
    <property type="project" value="TreeGrafter"/>
</dbReference>
<dbReference type="GO" id="GO:0000287">
    <property type="term" value="F:magnesium ion binding"/>
    <property type="evidence" value="ECO:0007669"/>
    <property type="project" value="InterPro"/>
</dbReference>
<dbReference type="Pfam" id="PF00408">
    <property type="entry name" value="PGM_PMM_IV"/>
    <property type="match status" value="1"/>
</dbReference>
<dbReference type="Gene3D" id="3.40.120.10">
    <property type="entry name" value="Alpha-D-Glucose-1,6-Bisphosphate, subunit A, domain 3"/>
    <property type="match status" value="3"/>
</dbReference>
<dbReference type="EMBL" id="CP033905">
    <property type="protein sequence ID" value="AZR06411.1"/>
    <property type="molecule type" value="Genomic_DNA"/>
</dbReference>
<evidence type="ECO:0000256" key="3">
    <source>
        <dbReference type="ARBA" id="ARBA00022553"/>
    </source>
</evidence>
<dbReference type="AlphaFoldDB" id="A0A3Q9GJP0"/>
<dbReference type="InterPro" id="IPR005846">
    <property type="entry name" value="A-D-PHexomutase_a/b/a-III"/>
</dbReference>
<dbReference type="Pfam" id="PF02879">
    <property type="entry name" value="PGM_PMM_II"/>
    <property type="match status" value="1"/>
</dbReference>
<proteinExistence type="inferred from homology"/>
<evidence type="ECO:0000259" key="8">
    <source>
        <dbReference type="Pfam" id="PF00408"/>
    </source>
</evidence>
<organism evidence="12 13">
    <name type="scientific">Trueperella pyogenes</name>
    <dbReference type="NCBI Taxonomy" id="1661"/>
    <lineage>
        <taxon>Bacteria</taxon>
        <taxon>Bacillati</taxon>
        <taxon>Actinomycetota</taxon>
        <taxon>Actinomycetes</taxon>
        <taxon>Actinomycetales</taxon>
        <taxon>Actinomycetaceae</taxon>
        <taxon>Trueperella</taxon>
    </lineage>
</organism>
<feature type="domain" description="Alpha-D-phosphohexomutase alpha/beta/alpha" evidence="11">
    <location>
        <begin position="327"/>
        <end position="437"/>
    </location>
</feature>
<comment type="similarity">
    <text evidence="2 7">Belongs to the phosphohexose mutase family.</text>
</comment>
<keyword evidence="3" id="KW-0597">Phosphoprotein</keyword>
<dbReference type="CDD" id="cd05799">
    <property type="entry name" value="PGM2"/>
    <property type="match status" value="1"/>
</dbReference>
<feature type="domain" description="Alpha-D-phosphohexomutase alpha/beta/alpha" evidence="9">
    <location>
        <begin position="52"/>
        <end position="194"/>
    </location>
</feature>
<dbReference type="InterPro" id="IPR016055">
    <property type="entry name" value="A-D-PHexomutase_a/b/a-I/II/III"/>
</dbReference>
<feature type="domain" description="Alpha-D-phosphohexomutase alpha/beta/alpha" evidence="10">
    <location>
        <begin position="219"/>
        <end position="315"/>
    </location>
</feature>
<evidence type="ECO:0000313" key="12">
    <source>
        <dbReference type="EMBL" id="AZR06411.1"/>
    </source>
</evidence>
<evidence type="ECO:0000259" key="11">
    <source>
        <dbReference type="Pfam" id="PF02880"/>
    </source>
</evidence>
<accession>A0A3Q9GJP0</accession>
<dbReference type="Pfam" id="PF02880">
    <property type="entry name" value="PGM_PMM_III"/>
    <property type="match status" value="1"/>
</dbReference>
<comment type="cofactor">
    <cofactor evidence="1">
        <name>Mg(2+)</name>
        <dbReference type="ChEBI" id="CHEBI:18420"/>
    </cofactor>
</comment>
<evidence type="ECO:0000313" key="13">
    <source>
        <dbReference type="Proteomes" id="UP000275951"/>
    </source>
</evidence>
<dbReference type="InterPro" id="IPR005844">
    <property type="entry name" value="A-D-PHexomutase_a/b/a-I"/>
</dbReference>
<dbReference type="Pfam" id="PF02878">
    <property type="entry name" value="PGM_PMM_I"/>
    <property type="match status" value="1"/>
</dbReference>
<name>A0A3Q9GJP0_9ACTO</name>
<dbReference type="InterPro" id="IPR005845">
    <property type="entry name" value="A-D-PHexomutase_a/b/a-II"/>
</dbReference>
<evidence type="ECO:0000256" key="7">
    <source>
        <dbReference type="RuleBase" id="RU004326"/>
    </source>
</evidence>
<keyword evidence="5 7" id="KW-0460">Magnesium</keyword>
<dbReference type="PANTHER" id="PTHR45745:SF1">
    <property type="entry name" value="PHOSPHOGLUCOMUTASE 2B-RELATED"/>
    <property type="match status" value="1"/>
</dbReference>
<dbReference type="RefSeq" id="WP_108726795.1">
    <property type="nucleotide sequence ID" value="NZ_CP029001.1"/>
</dbReference>
<dbReference type="InterPro" id="IPR005841">
    <property type="entry name" value="Alpha-D-phosphohexomutase_SF"/>
</dbReference>
<dbReference type="InterPro" id="IPR005843">
    <property type="entry name" value="A-D-PHexomutase_C"/>
</dbReference>